<evidence type="ECO:0000313" key="2">
    <source>
        <dbReference type="EMBL" id="KAA8620639.1"/>
    </source>
</evidence>
<evidence type="ECO:0000313" key="3">
    <source>
        <dbReference type="Proteomes" id="UP000433876"/>
    </source>
</evidence>
<dbReference type="EMBL" id="NMPR01000419">
    <property type="protein sequence ID" value="KAA8620639.1"/>
    <property type="molecule type" value="Genomic_DNA"/>
</dbReference>
<sequence>MLVRSAWTWIVLIASWASIVASKSPSVCYEMIAAYHVYNIAWQYKGADQRYIYPHLDPNPTDDEDERKKKLYNASYRSKGHRGSLANGKMTWEEFCVAWIKDNKITPDKIPRLDLNNIEATAGALKKVKEPSMVPVHLASGIPRIEPEKGKKDTNLKYPELLEQWSDMIVEARERVPLETIEKDLKAITLASEKARIFRLIEFRQKKYLGDDLKRVFPGMSVFGTTVHVPEFSLNFAVVDVPLTLNARINRRNMPDILEKALGWHQLPFDPIDWRERFMLLADEYGREPVERNAKTLKQMSAEERKARYLAISHRTILEVIKSLGETARDTPGCRGKVGSMW</sequence>
<proteinExistence type="predicted"/>
<comment type="caution">
    <text evidence="2">The sequence shown here is derived from an EMBL/GenBank/DDBJ whole genome shotgun (WGS) entry which is preliminary data.</text>
</comment>
<dbReference type="OMA" id="HIYNIAW"/>
<protein>
    <submittedName>
        <fullName evidence="2">Uncharacterized protein</fullName>
    </submittedName>
</protein>
<evidence type="ECO:0000256" key="1">
    <source>
        <dbReference type="SAM" id="SignalP"/>
    </source>
</evidence>
<dbReference type="VEuPathDB" id="FungiDB:SMAC_09423"/>
<keyword evidence="1" id="KW-0732">Signal</keyword>
<accession>A0A8S8ZBR9</accession>
<feature type="signal peptide" evidence="1">
    <location>
        <begin position="1"/>
        <end position="22"/>
    </location>
</feature>
<dbReference type="AlphaFoldDB" id="A0A8S8ZBR9"/>
<reference evidence="2 3" key="1">
    <citation type="submission" date="2017-07" db="EMBL/GenBank/DDBJ databases">
        <title>Genome sequence of the Sordaria macrospora wild type strain R19027.</title>
        <authorList>
            <person name="Nowrousian M."/>
            <person name="Teichert I."/>
            <person name="Kueck U."/>
        </authorList>
    </citation>
    <scope>NUCLEOTIDE SEQUENCE [LARGE SCALE GENOMIC DNA]</scope>
    <source>
        <strain evidence="2 3">R19027</strain>
        <tissue evidence="2">Mycelium</tissue>
    </source>
</reference>
<gene>
    <name evidence="2" type="ORF">SMACR_09423</name>
</gene>
<feature type="chain" id="PRO_5035925881" evidence="1">
    <location>
        <begin position="23"/>
        <end position="342"/>
    </location>
</feature>
<organism evidence="2 3">
    <name type="scientific">Sordaria macrospora</name>
    <dbReference type="NCBI Taxonomy" id="5147"/>
    <lineage>
        <taxon>Eukaryota</taxon>
        <taxon>Fungi</taxon>
        <taxon>Dikarya</taxon>
        <taxon>Ascomycota</taxon>
        <taxon>Pezizomycotina</taxon>
        <taxon>Sordariomycetes</taxon>
        <taxon>Sordariomycetidae</taxon>
        <taxon>Sordariales</taxon>
        <taxon>Sordariaceae</taxon>
        <taxon>Sordaria</taxon>
    </lineage>
</organism>
<dbReference type="Proteomes" id="UP000433876">
    <property type="component" value="Unassembled WGS sequence"/>
</dbReference>
<name>A0A8S8ZBR9_SORMA</name>